<feature type="domain" description="CobN/magnesium chelatase" evidence="3">
    <location>
        <begin position="137"/>
        <end position="1189"/>
    </location>
</feature>
<protein>
    <submittedName>
        <fullName evidence="4">Cobaltochelatase CobN subunit</fullName>
    </submittedName>
</protein>
<dbReference type="NCBIfam" id="NF004644">
    <property type="entry name" value="PRK05989.2-2"/>
    <property type="match status" value="1"/>
</dbReference>
<evidence type="ECO:0000259" key="3">
    <source>
        <dbReference type="Pfam" id="PF02514"/>
    </source>
</evidence>
<dbReference type="EMBL" id="SNZR01000015">
    <property type="protein sequence ID" value="TDR88200.1"/>
    <property type="molecule type" value="Genomic_DNA"/>
</dbReference>
<evidence type="ECO:0000256" key="2">
    <source>
        <dbReference type="SAM" id="SignalP"/>
    </source>
</evidence>
<feature type="signal peptide" evidence="2">
    <location>
        <begin position="1"/>
        <end position="25"/>
    </location>
</feature>
<proteinExistence type="predicted"/>
<reference evidence="4 5" key="1">
    <citation type="submission" date="2019-03" db="EMBL/GenBank/DDBJ databases">
        <title>Genomic Encyclopedia of Type Strains, Phase IV (KMG-IV): sequencing the most valuable type-strain genomes for metagenomic binning, comparative biology and taxonomic classification.</title>
        <authorList>
            <person name="Goeker M."/>
        </authorList>
    </citation>
    <scope>NUCLEOTIDE SEQUENCE [LARGE SCALE GENOMIC DNA]</scope>
    <source>
        <strain evidence="4 5">DSM 25903</strain>
    </source>
</reference>
<dbReference type="Proteomes" id="UP000295122">
    <property type="component" value="Unassembled WGS sequence"/>
</dbReference>
<evidence type="ECO:0000313" key="5">
    <source>
        <dbReference type="Proteomes" id="UP000295122"/>
    </source>
</evidence>
<dbReference type="InterPro" id="IPR003672">
    <property type="entry name" value="CobN/Mg_chltase"/>
</dbReference>
<feature type="compositionally biased region" description="Low complexity" evidence="1">
    <location>
        <begin position="1238"/>
        <end position="1251"/>
    </location>
</feature>
<gene>
    <name evidence="4" type="ORF">EV668_4072</name>
</gene>
<dbReference type="PANTHER" id="PTHR44119:SF4">
    <property type="entry name" value="AEROBIC COBALTOCHELATASE SUBUNIT COBN"/>
    <property type="match status" value="1"/>
</dbReference>
<dbReference type="CDD" id="cd10150">
    <property type="entry name" value="CobN_like"/>
    <property type="match status" value="1"/>
</dbReference>
<evidence type="ECO:0000256" key="1">
    <source>
        <dbReference type="SAM" id="MobiDB-lite"/>
    </source>
</evidence>
<name>A0A4R7BR98_9HYPH</name>
<feature type="chain" id="PRO_5020274070" evidence="2">
    <location>
        <begin position="26"/>
        <end position="1306"/>
    </location>
</feature>
<accession>A0A4R7BR98</accession>
<keyword evidence="2" id="KW-0732">Signal</keyword>
<organism evidence="4 5">
    <name type="scientific">Enterovirga rhinocerotis</name>
    <dbReference type="NCBI Taxonomy" id="1339210"/>
    <lineage>
        <taxon>Bacteria</taxon>
        <taxon>Pseudomonadati</taxon>
        <taxon>Pseudomonadota</taxon>
        <taxon>Alphaproteobacteria</taxon>
        <taxon>Hyphomicrobiales</taxon>
        <taxon>Methylobacteriaceae</taxon>
        <taxon>Enterovirga</taxon>
    </lineage>
</organism>
<comment type="caution">
    <text evidence="4">The sequence shown here is derived from an EMBL/GenBank/DDBJ whole genome shotgun (WGS) entry which is preliminary data.</text>
</comment>
<dbReference type="Pfam" id="PF02514">
    <property type="entry name" value="CobN-Mg_chel"/>
    <property type="match status" value="1"/>
</dbReference>
<sequence length="1306" mass="138845">MPSHPSRPGRIPGAVALLLALAVLARPPGAAAQADRQPLTVRVVATDFVLSGKLDKIARIGAAEGVEVTHRTVGRDAAVEAADLLVLDTPRPVDVAAVERAIGPALAGAGSPAWIRVGGGPPAFGGLRPDEARRLAAYWSGGGSANLRAFFAVLKASRGRGDPAAIPPPAPLPPAGIHHPEAPAAFADPEAYERWGASRWTAGAPRLAVVIHPGIVSGMETATIDAIVGRAEEEGLVPVVFWPDPKDPAGLETMVRRVRADLLVVATHLQGGSTRAAEFGRLDIPILQTIAYRDGGREAWERATSGIAQPLVAPFLSVPEGWGASDPMVVEATENGEPAPLPGQIAALVAKAKRLAALRRKAPPEKRLALLFWNYPPGEKNLSASNLNLPRSLARLSAALAGAGYDVPPATEAAFIEAGQSLLAAVYRPEGLADLHARGRAAVLPLSRYLAWFGALPDEVRGAVTARWGEPESHAALRTIGGERGFLLPTHRLGKLEIMPQMPRSGRPGQDYHDAKAPPDHLYLAQYLYLREISGADALIHFGTHGTQEWLPGKDRGLSVRDFPYLTLGDLPVFYPYIQDNVGEAVQAKRRGRAVTISHQTPPFAPAGLYDELRDLNALIHDHAQMEDGAARETTATRLREAVIAARLHADMGWDEERMKADFSAFIAALHDHLHGLADHAMPHGLHTFGEPASPEDRLLTVVQQLGPSFLDKLGGRDALRAADPKRLGDTPALNLLTAHLREGKPLSAIADEALRADVERAAALDRHLAETGEIEALLKGLAGAFVTPGPGGDPIRNPTVPSGRNLFPFEADKVPTRAAFEAGGVALAQLVEAHRASHGGAAPRKLAFSLWSSETMRHLGILEAQVLHALGLRPVWNSGGRLVGLDIVPAAELGRPRIDVVVQATSLYRDQFDGFMRLLAEVIERLSALDEPDNPVAANTRAVTTRLVASGRPESEARRLAALRIFSNEPGDYATGLPGAVLDSTAWEKDASLADAFLARMRFGYGARDWGVDAGAANLFAEQLRGTDGAVLSRSSSLHGILSTDHPFEYLGGLSLAVRRVGGASPALYVSDLRQPTTRVAPAASFLADEMRARTLNPRWIAGMQREGYAGTLEVLNQVNNLFGWQVADPAMVRADQWQAVHDTFVRDSRALGLAAWFETHNPTAQAQMLDRMVEAIRKGYWDASDETRREIVERWNQLAALGAEAGAPATRAHVAAMAAGFGLASPGSAAGPGGPAAPQGEAAQAEPAGETVVGRVMKKVEPSPPPPPMPWTGLLTGLALAACTLSGALRQVFAGRRSEFGVSR</sequence>
<evidence type="ECO:0000313" key="4">
    <source>
        <dbReference type="EMBL" id="TDR88200.1"/>
    </source>
</evidence>
<keyword evidence="5" id="KW-1185">Reference proteome</keyword>
<feature type="region of interest" description="Disordered" evidence="1">
    <location>
        <begin position="1229"/>
        <end position="1252"/>
    </location>
</feature>
<dbReference type="OrthoDB" id="9757976at2"/>
<dbReference type="RefSeq" id="WP_133773495.1">
    <property type="nucleotide sequence ID" value="NZ_SNZR01000015.1"/>
</dbReference>
<dbReference type="PANTHER" id="PTHR44119">
    <property type="entry name" value="MAGNESIUM-CHELATASE SUBUNIT CHLH, CHLOROPLASTIC"/>
    <property type="match status" value="1"/>
</dbReference>